<dbReference type="SUPFAM" id="SSF53300">
    <property type="entry name" value="vWA-like"/>
    <property type="match status" value="1"/>
</dbReference>
<dbReference type="EMBL" id="BOPF01000003">
    <property type="protein sequence ID" value="GIJ44207.1"/>
    <property type="molecule type" value="Genomic_DNA"/>
</dbReference>
<comment type="caution">
    <text evidence="3">The sequence shown here is derived from an EMBL/GenBank/DDBJ whole genome shotgun (WGS) entry which is preliminary data.</text>
</comment>
<evidence type="ECO:0000256" key="1">
    <source>
        <dbReference type="SAM" id="Phobius"/>
    </source>
</evidence>
<dbReference type="SMART" id="SM00327">
    <property type="entry name" value="VWA"/>
    <property type="match status" value="1"/>
</dbReference>
<organism evidence="3 4">
    <name type="scientific">Virgisporangium aliadipatigenens</name>
    <dbReference type="NCBI Taxonomy" id="741659"/>
    <lineage>
        <taxon>Bacteria</taxon>
        <taxon>Bacillati</taxon>
        <taxon>Actinomycetota</taxon>
        <taxon>Actinomycetes</taxon>
        <taxon>Micromonosporales</taxon>
        <taxon>Micromonosporaceae</taxon>
        <taxon>Virgisporangium</taxon>
    </lineage>
</organism>
<dbReference type="InterPro" id="IPR036465">
    <property type="entry name" value="vWFA_dom_sf"/>
</dbReference>
<evidence type="ECO:0000313" key="3">
    <source>
        <dbReference type="EMBL" id="GIJ44207.1"/>
    </source>
</evidence>
<evidence type="ECO:0000313" key="4">
    <source>
        <dbReference type="Proteomes" id="UP000619260"/>
    </source>
</evidence>
<dbReference type="PROSITE" id="PS50234">
    <property type="entry name" value="VWFA"/>
    <property type="match status" value="1"/>
</dbReference>
<keyword evidence="1" id="KW-0472">Membrane</keyword>
<reference evidence="3" key="1">
    <citation type="submission" date="2021-01" db="EMBL/GenBank/DDBJ databases">
        <title>Whole genome shotgun sequence of Virgisporangium aliadipatigenens NBRC 105644.</title>
        <authorList>
            <person name="Komaki H."/>
            <person name="Tamura T."/>
        </authorList>
    </citation>
    <scope>NUCLEOTIDE SEQUENCE</scope>
    <source>
        <strain evidence="3">NBRC 105644</strain>
    </source>
</reference>
<gene>
    <name evidence="3" type="ORF">Val02_10930</name>
</gene>
<dbReference type="AlphaFoldDB" id="A0A8J3YGY1"/>
<dbReference type="Pfam" id="PF00092">
    <property type="entry name" value="VWA"/>
    <property type="match status" value="1"/>
</dbReference>
<protein>
    <submittedName>
        <fullName evidence="3">VWA domain-containing protein</fullName>
    </submittedName>
</protein>
<sequence length="543" mass="56309">MPSVHRARTGTHRRAHLAVPWVVGIVAAAVALSGASAGYAFISAASCGGTSRATVAVTPGVSGVLAALAKEWTAGEPKVDGRCATVTVVPREPALVAQELTYGVGAVLPDAWVPDSSAWLPANRRGAESLGRSPVVLAMPAPMAAAIGWTNTPPRWRELIARPGWEASGHPEWGPFRLAVRDPLRSTAALHGLVALLDRDANAALSDQELDGAAALREARAATEDDGEPLLDALRRADTAGPGGATALASAFPALEREVRAYNAAAPRTPLVSVRPLDAAADADFPYALLDAPAERRRVARAFLEYLRSAAGQQRLRAAGLEAPSPTGFPLDVTAPSRAAQRWTALSRPVNALLVLDVSGSTAERAQGYGRSRWEVMKEAAVSVTADLGPDAQVGIWIYATRLDGMRDHRELLPPGPARATHMALPTVLGTTEPGGNCGLYDTAIAAQASMRARLHPGTTTVVVLISDGRDEDDTGGPTAEEAHAALASDTRRVPVVTVALGADADVNALRALSAATGAPSYRSTDADLANTLRAAMAGPVGD</sequence>
<evidence type="ECO:0000259" key="2">
    <source>
        <dbReference type="PROSITE" id="PS50234"/>
    </source>
</evidence>
<dbReference type="Pfam" id="PF13531">
    <property type="entry name" value="SBP_bac_11"/>
    <property type="match status" value="1"/>
</dbReference>
<dbReference type="InterPro" id="IPR002035">
    <property type="entry name" value="VWF_A"/>
</dbReference>
<dbReference type="Gene3D" id="3.40.50.410">
    <property type="entry name" value="von Willebrand factor, type A domain"/>
    <property type="match status" value="1"/>
</dbReference>
<feature type="domain" description="VWFA" evidence="2">
    <location>
        <begin position="351"/>
        <end position="541"/>
    </location>
</feature>
<dbReference type="RefSeq" id="WP_203897774.1">
    <property type="nucleotide sequence ID" value="NZ_BOPF01000003.1"/>
</dbReference>
<name>A0A8J3YGY1_9ACTN</name>
<feature type="transmembrane region" description="Helical" evidence="1">
    <location>
        <begin position="21"/>
        <end position="42"/>
    </location>
</feature>
<accession>A0A8J3YGY1</accession>
<keyword evidence="4" id="KW-1185">Reference proteome</keyword>
<dbReference type="Proteomes" id="UP000619260">
    <property type="component" value="Unassembled WGS sequence"/>
</dbReference>
<keyword evidence="1" id="KW-1133">Transmembrane helix</keyword>
<keyword evidence="1" id="KW-0812">Transmembrane</keyword>
<proteinExistence type="predicted"/>